<proteinExistence type="predicted"/>
<dbReference type="AlphaFoldDB" id="J9EN89"/>
<gene>
    <name evidence="2" type="ORF">WUBG_05470</name>
</gene>
<reference evidence="3" key="1">
    <citation type="submission" date="2012-08" db="EMBL/GenBank/DDBJ databases">
        <title>The Genome Sequence of Wuchereria bancrofti.</title>
        <authorList>
            <person name="Nutman T.B."/>
            <person name="Fink D.L."/>
            <person name="Russ C."/>
            <person name="Young S."/>
            <person name="Zeng Q."/>
            <person name="Koehrsen M."/>
            <person name="Alvarado L."/>
            <person name="Berlin A."/>
            <person name="Chapman S.B."/>
            <person name="Chen Z."/>
            <person name="Freedman E."/>
            <person name="Gellesch M."/>
            <person name="Goldberg J."/>
            <person name="Griggs A."/>
            <person name="Gujja S."/>
            <person name="Heilman E.R."/>
            <person name="Heiman D."/>
            <person name="Hepburn T."/>
            <person name="Howarth C."/>
            <person name="Jen D."/>
            <person name="Larson L."/>
            <person name="Lewis B."/>
            <person name="Mehta T."/>
            <person name="Park D."/>
            <person name="Pearson M."/>
            <person name="Roberts A."/>
            <person name="Saif S."/>
            <person name="Shea T."/>
            <person name="Shenoy N."/>
            <person name="Sisk P."/>
            <person name="Stolte C."/>
            <person name="Sykes S."/>
            <person name="Walk T."/>
            <person name="White J."/>
            <person name="Yandava C."/>
            <person name="Haas B."/>
            <person name="Henn M.R."/>
            <person name="Nusbaum C."/>
            <person name="Birren B."/>
        </authorList>
    </citation>
    <scope>NUCLEOTIDE SEQUENCE [LARGE SCALE GENOMIC DNA]</scope>
    <source>
        <strain evidence="3">NA</strain>
    </source>
</reference>
<feature type="region of interest" description="Disordered" evidence="1">
    <location>
        <begin position="1"/>
        <end position="21"/>
    </location>
</feature>
<evidence type="ECO:0000256" key="1">
    <source>
        <dbReference type="SAM" id="MobiDB-lite"/>
    </source>
</evidence>
<sequence>MEESEITTLSYGKQESEKQEMNGLEERGIAADLKICTHLGWADDSPLGENYLSHMKGIIRYLFLTATTKNYIQATSSKIRKTICFDEVNQNAHWVGSEVNEVGRAWTEMGVNVRVAYLEISKITFTERRGKEGRGEDLSGPTHLPPHTLIEQCGGRGKKEASPHHGRARLVVKRWNRWDGWAYRWTDGWMGL</sequence>
<name>J9EN89_WUCBA</name>
<dbReference type="Proteomes" id="UP000004810">
    <property type="component" value="Unassembled WGS sequence"/>
</dbReference>
<comment type="caution">
    <text evidence="2">The sequence shown here is derived from an EMBL/GenBank/DDBJ whole genome shotgun (WGS) entry which is preliminary data.</text>
</comment>
<organism evidence="2 3">
    <name type="scientific">Wuchereria bancrofti</name>
    <dbReference type="NCBI Taxonomy" id="6293"/>
    <lineage>
        <taxon>Eukaryota</taxon>
        <taxon>Metazoa</taxon>
        <taxon>Ecdysozoa</taxon>
        <taxon>Nematoda</taxon>
        <taxon>Chromadorea</taxon>
        <taxon>Rhabditida</taxon>
        <taxon>Spirurina</taxon>
        <taxon>Spiruromorpha</taxon>
        <taxon>Filarioidea</taxon>
        <taxon>Onchocercidae</taxon>
        <taxon>Wuchereria</taxon>
    </lineage>
</organism>
<evidence type="ECO:0000313" key="3">
    <source>
        <dbReference type="Proteomes" id="UP000004810"/>
    </source>
</evidence>
<dbReference type="EMBL" id="ADBV01002091">
    <property type="protein sequence ID" value="EJW83618.1"/>
    <property type="molecule type" value="Genomic_DNA"/>
</dbReference>
<evidence type="ECO:0000313" key="2">
    <source>
        <dbReference type="EMBL" id="EJW83618.1"/>
    </source>
</evidence>
<protein>
    <submittedName>
        <fullName evidence="2">Uncharacterized protein</fullName>
    </submittedName>
</protein>
<accession>J9EN89</accession>
<feature type="compositionally biased region" description="Polar residues" evidence="1">
    <location>
        <begin position="1"/>
        <end position="13"/>
    </location>
</feature>